<accession>A0A1U7MXZ9</accession>
<dbReference type="InterPro" id="IPR038492">
    <property type="entry name" value="GBBH-like_N_sf"/>
</dbReference>
<dbReference type="Pfam" id="PF02668">
    <property type="entry name" value="TauD"/>
    <property type="match status" value="1"/>
</dbReference>
<evidence type="ECO:0000259" key="9">
    <source>
        <dbReference type="Pfam" id="PF06155"/>
    </source>
</evidence>
<evidence type="ECO:0000256" key="7">
    <source>
        <dbReference type="ARBA" id="ARBA00023004"/>
    </source>
</evidence>
<reference evidence="10 11" key="1">
    <citation type="submission" date="2016-10" db="EMBL/GenBank/DDBJ databases">
        <title>Comparative genomics uncovers the prolific and rare metabolic potential of the cyanobacterial genus Moorea.</title>
        <authorList>
            <person name="Leao T."/>
            <person name="Castelao G."/>
            <person name="Korobeynikov A."/>
            <person name="Monroe E.A."/>
            <person name="Podell S."/>
            <person name="Glukhov E."/>
            <person name="Allen E."/>
            <person name="Gerwick W.H."/>
            <person name="Gerwick L."/>
        </authorList>
    </citation>
    <scope>NUCLEOTIDE SEQUENCE [LARGE SCALE GENOMIC DNA]</scope>
    <source>
        <strain evidence="10 11">PNG5-198</strain>
    </source>
</reference>
<dbReference type="FunFam" id="3.60.130.10:FF:000001">
    <property type="entry name" value="Trimethyllysine dioxygenase, mitochondrial"/>
    <property type="match status" value="1"/>
</dbReference>
<comment type="cofactor">
    <cofactor evidence="2">
        <name>L-ascorbate</name>
        <dbReference type="ChEBI" id="CHEBI:38290"/>
    </cofactor>
</comment>
<evidence type="ECO:0000256" key="1">
    <source>
        <dbReference type="ARBA" id="ARBA00001954"/>
    </source>
</evidence>
<evidence type="ECO:0000256" key="3">
    <source>
        <dbReference type="ARBA" id="ARBA00008654"/>
    </source>
</evidence>
<dbReference type="SUPFAM" id="SSF51197">
    <property type="entry name" value="Clavaminate synthase-like"/>
    <property type="match status" value="1"/>
</dbReference>
<dbReference type="AlphaFoldDB" id="A0A1U7MXZ9"/>
<dbReference type="GO" id="GO:0045329">
    <property type="term" value="P:carnitine biosynthetic process"/>
    <property type="evidence" value="ECO:0007669"/>
    <property type="project" value="TreeGrafter"/>
</dbReference>
<dbReference type="InterPro" id="IPR042098">
    <property type="entry name" value="TauD-like_sf"/>
</dbReference>
<gene>
    <name evidence="10" type="ORF">BJP37_05395</name>
</gene>
<dbReference type="GO" id="GO:0046872">
    <property type="term" value="F:metal ion binding"/>
    <property type="evidence" value="ECO:0007669"/>
    <property type="project" value="UniProtKB-KW"/>
</dbReference>
<dbReference type="EMBL" id="MKZS01000001">
    <property type="protein sequence ID" value="OLT58559.1"/>
    <property type="molecule type" value="Genomic_DNA"/>
</dbReference>
<dbReference type="GO" id="GO:0016706">
    <property type="term" value="F:2-oxoglutarate-dependent dioxygenase activity"/>
    <property type="evidence" value="ECO:0007669"/>
    <property type="project" value="UniProtKB-ARBA"/>
</dbReference>
<dbReference type="InterPro" id="IPR003819">
    <property type="entry name" value="TauD/TfdA-like"/>
</dbReference>
<dbReference type="CDD" id="cd00250">
    <property type="entry name" value="CAS_like"/>
    <property type="match status" value="1"/>
</dbReference>
<comment type="cofactor">
    <cofactor evidence="1">
        <name>Fe(2+)</name>
        <dbReference type="ChEBI" id="CHEBI:29033"/>
    </cofactor>
</comment>
<dbReference type="InterPro" id="IPR050411">
    <property type="entry name" value="AlphaKG_dependent_hydroxylases"/>
</dbReference>
<dbReference type="Gene3D" id="3.60.130.10">
    <property type="entry name" value="Clavaminate synthase-like"/>
    <property type="match status" value="1"/>
</dbReference>
<evidence type="ECO:0000256" key="2">
    <source>
        <dbReference type="ARBA" id="ARBA00001961"/>
    </source>
</evidence>
<evidence type="ECO:0000256" key="5">
    <source>
        <dbReference type="ARBA" id="ARBA00022964"/>
    </source>
</evidence>
<feature type="domain" description="Gamma-butyrobetaine hydroxylase-like N-terminal" evidence="9">
    <location>
        <begin position="13"/>
        <end position="96"/>
    </location>
</feature>
<dbReference type="PANTHER" id="PTHR10696">
    <property type="entry name" value="GAMMA-BUTYROBETAINE HYDROXYLASE-RELATED"/>
    <property type="match status" value="1"/>
</dbReference>
<evidence type="ECO:0000259" key="8">
    <source>
        <dbReference type="Pfam" id="PF02668"/>
    </source>
</evidence>
<sequence>MSQQITSAITMTQLHLGERALQIDWSDGRKSTFHYFWLRDNCPQSRLIATDQRIVETINIPEDIYPKAGYLTDDNQLQITWAYDGHVSRYDGNWLRAYDYSNGAKSPHRLLNEQPKLWDATIKNELSIVDYSSLITQPSVERAFLNQFHALGFGILCNVPTELGQVLKVGRRFGIVRPTSWGELFDIKARVETDAVAYTNIPLAAHTDSTYRNPPPSIQILHCLVSETEGGESTLVDGFKIAADLRTQAPHKFDLLATTPLHFYSHTVNTEHHAISPVIRLDAQGNVEGIRYSNHAVQPFLLPSDVMEAYYDAYCTFGRMREDNIYQIRYQLRPGDLYMVDNRRVMHGRTGFSRGGDRHLQGCYIEYDQLLSRREVLNRDQFS</sequence>
<evidence type="ECO:0000313" key="11">
    <source>
        <dbReference type="Proteomes" id="UP000186657"/>
    </source>
</evidence>
<name>A0A1U7MXZ9_9CYAN</name>
<keyword evidence="5" id="KW-0223">Dioxygenase</keyword>
<keyword evidence="4" id="KW-0479">Metal-binding</keyword>
<organism evidence="10 11">
    <name type="scientific">Moorena bouillonii PNG</name>
    <dbReference type="NCBI Taxonomy" id="568701"/>
    <lineage>
        <taxon>Bacteria</taxon>
        <taxon>Bacillati</taxon>
        <taxon>Cyanobacteriota</taxon>
        <taxon>Cyanophyceae</taxon>
        <taxon>Coleofasciculales</taxon>
        <taxon>Coleofasciculaceae</taxon>
        <taxon>Moorena</taxon>
    </lineage>
</organism>
<evidence type="ECO:0000256" key="6">
    <source>
        <dbReference type="ARBA" id="ARBA00023002"/>
    </source>
</evidence>
<evidence type="ECO:0000256" key="4">
    <source>
        <dbReference type="ARBA" id="ARBA00022723"/>
    </source>
</evidence>
<keyword evidence="11" id="KW-1185">Reference proteome</keyword>
<dbReference type="Gene3D" id="3.30.2020.30">
    <property type="match status" value="1"/>
</dbReference>
<dbReference type="Proteomes" id="UP000186657">
    <property type="component" value="Unassembled WGS sequence"/>
</dbReference>
<comment type="similarity">
    <text evidence="3">Belongs to the gamma-BBH/TMLD family.</text>
</comment>
<evidence type="ECO:0000313" key="10">
    <source>
        <dbReference type="EMBL" id="OLT58559.1"/>
    </source>
</evidence>
<feature type="domain" description="TauD/TfdA-like" evidence="8">
    <location>
        <begin position="129"/>
        <end position="364"/>
    </location>
</feature>
<evidence type="ECO:0008006" key="12">
    <source>
        <dbReference type="Google" id="ProtNLM"/>
    </source>
</evidence>
<protein>
    <recommendedName>
        <fullName evidence="12">Gamma-butyrobetaine dioxygenase</fullName>
    </recommendedName>
</protein>
<dbReference type="InterPro" id="IPR010376">
    <property type="entry name" value="GBBH-like_N"/>
</dbReference>
<dbReference type="PANTHER" id="PTHR10696:SF25">
    <property type="entry name" value="OXIDOREDUCTASE AIM17-RELATED"/>
    <property type="match status" value="1"/>
</dbReference>
<comment type="caution">
    <text evidence="10">The sequence shown here is derived from an EMBL/GenBank/DDBJ whole genome shotgun (WGS) entry which is preliminary data.</text>
</comment>
<dbReference type="FunFam" id="3.30.2020.30:FF:000002">
    <property type="entry name" value="Putative gamma-butyrobetaine dioxygenase"/>
    <property type="match status" value="1"/>
</dbReference>
<proteinExistence type="inferred from homology"/>
<keyword evidence="7" id="KW-0408">Iron</keyword>
<dbReference type="Pfam" id="PF06155">
    <property type="entry name" value="GBBH-like_N"/>
    <property type="match status" value="1"/>
</dbReference>
<keyword evidence="6" id="KW-0560">Oxidoreductase</keyword>